<feature type="domain" description="HTH gntR-type" evidence="4">
    <location>
        <begin position="12"/>
        <end position="78"/>
    </location>
</feature>
<dbReference type="CDD" id="cd07377">
    <property type="entry name" value="WHTH_GntR"/>
    <property type="match status" value="1"/>
</dbReference>
<evidence type="ECO:0000313" key="6">
    <source>
        <dbReference type="Proteomes" id="UP001501231"/>
    </source>
</evidence>
<dbReference type="InterPro" id="IPR000524">
    <property type="entry name" value="Tscrpt_reg_HTH_GntR"/>
</dbReference>
<protein>
    <submittedName>
        <fullName evidence="5">GntR family transcriptional regulator</fullName>
    </submittedName>
</protein>
<evidence type="ECO:0000256" key="2">
    <source>
        <dbReference type="ARBA" id="ARBA00023125"/>
    </source>
</evidence>
<dbReference type="Pfam" id="PF07729">
    <property type="entry name" value="FCD"/>
    <property type="match status" value="1"/>
</dbReference>
<dbReference type="InterPro" id="IPR011711">
    <property type="entry name" value="GntR_C"/>
</dbReference>
<evidence type="ECO:0000259" key="4">
    <source>
        <dbReference type="PROSITE" id="PS50949"/>
    </source>
</evidence>
<dbReference type="PANTHER" id="PTHR43537:SF5">
    <property type="entry name" value="UXU OPERON TRANSCRIPTIONAL REGULATOR"/>
    <property type="match status" value="1"/>
</dbReference>
<evidence type="ECO:0000313" key="5">
    <source>
        <dbReference type="EMBL" id="GAA2437934.1"/>
    </source>
</evidence>
<keyword evidence="1" id="KW-0805">Transcription regulation</keyword>
<dbReference type="EMBL" id="BAAARW010000022">
    <property type="protein sequence ID" value="GAA2437934.1"/>
    <property type="molecule type" value="Genomic_DNA"/>
</dbReference>
<dbReference type="InterPro" id="IPR008920">
    <property type="entry name" value="TF_FadR/GntR_C"/>
</dbReference>
<dbReference type="SUPFAM" id="SSF46785">
    <property type="entry name" value="Winged helix' DNA-binding domain"/>
    <property type="match status" value="1"/>
</dbReference>
<dbReference type="SMART" id="SM00345">
    <property type="entry name" value="HTH_GNTR"/>
    <property type="match status" value="1"/>
</dbReference>
<comment type="caution">
    <text evidence="5">The sequence shown here is derived from an EMBL/GenBank/DDBJ whole genome shotgun (WGS) entry which is preliminary data.</text>
</comment>
<evidence type="ECO:0000256" key="1">
    <source>
        <dbReference type="ARBA" id="ARBA00023015"/>
    </source>
</evidence>
<evidence type="ECO:0000256" key="3">
    <source>
        <dbReference type="ARBA" id="ARBA00023163"/>
    </source>
</evidence>
<reference evidence="5 6" key="1">
    <citation type="journal article" date="2019" name="Int. J. Syst. Evol. Microbiol.">
        <title>The Global Catalogue of Microorganisms (GCM) 10K type strain sequencing project: providing services to taxonomists for standard genome sequencing and annotation.</title>
        <authorList>
            <consortium name="The Broad Institute Genomics Platform"/>
            <consortium name="The Broad Institute Genome Sequencing Center for Infectious Disease"/>
            <person name="Wu L."/>
            <person name="Ma J."/>
        </authorList>
    </citation>
    <scope>NUCLEOTIDE SEQUENCE [LARGE SCALE GENOMIC DNA]</scope>
    <source>
        <strain evidence="5 6">JCM 3325</strain>
    </source>
</reference>
<name>A0ABN3JRC2_9ACTN</name>
<dbReference type="RefSeq" id="WP_344593604.1">
    <property type="nucleotide sequence ID" value="NZ_BAAARW010000022.1"/>
</dbReference>
<keyword evidence="3" id="KW-0804">Transcription</keyword>
<sequence length="223" mass="24853">MSNSAPERPGPRDSATARYEAIRNMIVDGSLPPGSLLLETVLSKRLGVSRTPVREALARLAQEGLINREVRGYVVKRRTPEEILEIYEVRIVLESACAARAAEHASPYDLARLEHLTAEAGTCTDYETHLRLNTEWHAGLRAAAHNETMTRLLDELSVLQQIYNPQMHVRKPAELGEGQAQHVRIIEAIRRGDAETARAAMTEHLSRVRDLRVAAFLDNHGKG</sequence>
<dbReference type="PRINTS" id="PR00035">
    <property type="entry name" value="HTHGNTR"/>
</dbReference>
<dbReference type="Gene3D" id="1.10.10.10">
    <property type="entry name" value="Winged helix-like DNA-binding domain superfamily/Winged helix DNA-binding domain"/>
    <property type="match status" value="1"/>
</dbReference>
<dbReference type="PROSITE" id="PS50949">
    <property type="entry name" value="HTH_GNTR"/>
    <property type="match status" value="1"/>
</dbReference>
<dbReference type="Gene3D" id="1.20.120.530">
    <property type="entry name" value="GntR ligand-binding domain-like"/>
    <property type="match status" value="1"/>
</dbReference>
<accession>A0ABN3JRC2</accession>
<keyword evidence="6" id="KW-1185">Reference proteome</keyword>
<dbReference type="Pfam" id="PF00392">
    <property type="entry name" value="GntR"/>
    <property type="match status" value="1"/>
</dbReference>
<dbReference type="PANTHER" id="PTHR43537">
    <property type="entry name" value="TRANSCRIPTIONAL REGULATOR, GNTR FAMILY"/>
    <property type="match status" value="1"/>
</dbReference>
<dbReference type="SMART" id="SM00895">
    <property type="entry name" value="FCD"/>
    <property type="match status" value="1"/>
</dbReference>
<dbReference type="SUPFAM" id="SSF48008">
    <property type="entry name" value="GntR ligand-binding domain-like"/>
    <property type="match status" value="1"/>
</dbReference>
<gene>
    <name evidence="5" type="ORF">GCM10010191_61280</name>
</gene>
<dbReference type="Proteomes" id="UP001501231">
    <property type="component" value="Unassembled WGS sequence"/>
</dbReference>
<keyword evidence="2" id="KW-0238">DNA-binding</keyword>
<organism evidence="5 6">
    <name type="scientific">Actinomadura vinacea</name>
    <dbReference type="NCBI Taxonomy" id="115336"/>
    <lineage>
        <taxon>Bacteria</taxon>
        <taxon>Bacillati</taxon>
        <taxon>Actinomycetota</taxon>
        <taxon>Actinomycetes</taxon>
        <taxon>Streptosporangiales</taxon>
        <taxon>Thermomonosporaceae</taxon>
        <taxon>Actinomadura</taxon>
    </lineage>
</organism>
<dbReference type="InterPro" id="IPR036390">
    <property type="entry name" value="WH_DNA-bd_sf"/>
</dbReference>
<proteinExistence type="predicted"/>
<dbReference type="InterPro" id="IPR036388">
    <property type="entry name" value="WH-like_DNA-bd_sf"/>
</dbReference>